<organism evidence="9 10">
    <name type="scientific">Zhengella mangrovi</name>
    <dbReference type="NCBI Taxonomy" id="1982044"/>
    <lineage>
        <taxon>Bacteria</taxon>
        <taxon>Pseudomonadati</taxon>
        <taxon>Pseudomonadota</taxon>
        <taxon>Alphaproteobacteria</taxon>
        <taxon>Hyphomicrobiales</taxon>
        <taxon>Notoacmeibacteraceae</taxon>
        <taxon>Zhengella</taxon>
    </lineage>
</organism>
<dbReference type="InterPro" id="IPR002123">
    <property type="entry name" value="Plipid/glycerol_acylTrfase"/>
</dbReference>
<evidence type="ECO:0000313" key="10">
    <source>
        <dbReference type="Proteomes" id="UP000221168"/>
    </source>
</evidence>
<dbReference type="OrthoDB" id="9806880at2"/>
<dbReference type="Pfam" id="PF01553">
    <property type="entry name" value="Acyltransferase"/>
    <property type="match status" value="1"/>
</dbReference>
<evidence type="ECO:0000256" key="7">
    <source>
        <dbReference type="ARBA" id="ARBA00023315"/>
    </source>
</evidence>
<proteinExistence type="predicted"/>
<name>A0A2G1QUM4_9HYPH</name>
<keyword evidence="6" id="KW-0472">Membrane</keyword>
<dbReference type="PANTHER" id="PTHR23063">
    <property type="entry name" value="PHOSPHOLIPID ACYLTRANSFERASE"/>
    <property type="match status" value="1"/>
</dbReference>
<keyword evidence="4" id="KW-1133">Transmembrane helix</keyword>
<accession>A0A2G1QUM4</accession>
<sequence length="247" mass="26896">MPVQIPAMVFKWPVARRIPRLWYRLVLPFLGIRVSVHGEFITARPLLVVANHVSWTDILVLGSAAPVAFVAKADMRTWPVVKHLARLARTIYVERERRQKSAEQAGEMALRLAGGDPVALFAEGTTGDGNYLFPFKSALLSAASRTIAETGVEEVFVQPVALVYARHHGLPAGRKDQAGLSWIGDEDLAPHLVRIVGDGGVDAEVIVGEPIAVTAGSDRKAVTRELEARVRALVVERRRNAGIPLPA</sequence>
<evidence type="ECO:0000256" key="6">
    <source>
        <dbReference type="ARBA" id="ARBA00023136"/>
    </source>
</evidence>
<evidence type="ECO:0000256" key="2">
    <source>
        <dbReference type="ARBA" id="ARBA00022679"/>
    </source>
</evidence>
<evidence type="ECO:0000256" key="4">
    <source>
        <dbReference type="ARBA" id="ARBA00022989"/>
    </source>
</evidence>
<comment type="subcellular location">
    <subcellularLocation>
        <location evidence="1">Membrane</location>
    </subcellularLocation>
</comment>
<keyword evidence="2 9" id="KW-0808">Transferase</keyword>
<dbReference type="PANTHER" id="PTHR23063:SF52">
    <property type="entry name" value="LYSOPHOSPHATIDYLCHOLINE ACYLTRANSFERASE"/>
    <property type="match status" value="1"/>
</dbReference>
<evidence type="ECO:0000313" key="9">
    <source>
        <dbReference type="EMBL" id="PHP69191.1"/>
    </source>
</evidence>
<dbReference type="GO" id="GO:0016746">
    <property type="term" value="F:acyltransferase activity"/>
    <property type="evidence" value="ECO:0007669"/>
    <property type="project" value="UniProtKB-KW"/>
</dbReference>
<dbReference type="CDD" id="cd07989">
    <property type="entry name" value="LPLAT_AGPAT-like"/>
    <property type="match status" value="1"/>
</dbReference>
<comment type="caution">
    <text evidence="9">The sequence shown here is derived from an EMBL/GenBank/DDBJ whole genome shotgun (WGS) entry which is preliminary data.</text>
</comment>
<evidence type="ECO:0000256" key="3">
    <source>
        <dbReference type="ARBA" id="ARBA00022692"/>
    </source>
</evidence>
<feature type="domain" description="Phospholipid/glycerol acyltransferase" evidence="8">
    <location>
        <begin position="46"/>
        <end position="165"/>
    </location>
</feature>
<evidence type="ECO:0000256" key="1">
    <source>
        <dbReference type="ARBA" id="ARBA00004370"/>
    </source>
</evidence>
<gene>
    <name evidence="9" type="ORF">CSC94_03390</name>
</gene>
<evidence type="ECO:0000256" key="5">
    <source>
        <dbReference type="ARBA" id="ARBA00023098"/>
    </source>
</evidence>
<dbReference type="GO" id="GO:0016020">
    <property type="term" value="C:membrane"/>
    <property type="evidence" value="ECO:0007669"/>
    <property type="project" value="UniProtKB-SubCell"/>
</dbReference>
<keyword evidence="3" id="KW-0812">Transmembrane</keyword>
<keyword evidence="5" id="KW-0443">Lipid metabolism</keyword>
<dbReference type="Proteomes" id="UP000221168">
    <property type="component" value="Unassembled WGS sequence"/>
</dbReference>
<reference evidence="9 10" key="1">
    <citation type="submission" date="2017-10" db="EMBL/GenBank/DDBJ databases">
        <title>Sedimentibacterium mangrovi gen. nov., sp. nov., a novel member of family Phyllobacteriacea isolated from mangrove sediment.</title>
        <authorList>
            <person name="Liao H."/>
            <person name="Tian Y."/>
        </authorList>
    </citation>
    <scope>NUCLEOTIDE SEQUENCE [LARGE SCALE GENOMIC DNA]</scope>
    <source>
        <strain evidence="9 10">X9-2-2</strain>
    </source>
</reference>
<dbReference type="AlphaFoldDB" id="A0A2G1QUM4"/>
<dbReference type="GO" id="GO:0006629">
    <property type="term" value="P:lipid metabolic process"/>
    <property type="evidence" value="ECO:0007669"/>
    <property type="project" value="UniProtKB-KW"/>
</dbReference>
<dbReference type="SUPFAM" id="SSF69593">
    <property type="entry name" value="Glycerol-3-phosphate (1)-acyltransferase"/>
    <property type="match status" value="1"/>
</dbReference>
<keyword evidence="10" id="KW-1185">Reference proteome</keyword>
<dbReference type="EMBL" id="PDVP01000001">
    <property type="protein sequence ID" value="PHP69191.1"/>
    <property type="molecule type" value="Genomic_DNA"/>
</dbReference>
<protein>
    <submittedName>
        <fullName evidence="9">1-acyl-sn-glycerol-3-phosphate acyltransferase</fullName>
    </submittedName>
</protein>
<evidence type="ECO:0000259" key="8">
    <source>
        <dbReference type="SMART" id="SM00563"/>
    </source>
</evidence>
<keyword evidence="7 9" id="KW-0012">Acyltransferase</keyword>
<dbReference type="SMART" id="SM00563">
    <property type="entry name" value="PlsC"/>
    <property type="match status" value="1"/>
</dbReference>